<dbReference type="Pfam" id="PF22606">
    <property type="entry name" value="Cdc6-ORC-like_ATPase_lid"/>
    <property type="match status" value="1"/>
</dbReference>
<dbReference type="PANTHER" id="PTHR10763">
    <property type="entry name" value="CELL DIVISION CONTROL PROTEIN 6-RELATED"/>
    <property type="match status" value="1"/>
</dbReference>
<evidence type="ECO:0000256" key="5">
    <source>
        <dbReference type="ARBA" id="ARBA00023242"/>
    </source>
</evidence>
<proteinExistence type="inferred from homology"/>
<dbReference type="GO" id="GO:0033314">
    <property type="term" value="P:mitotic DNA replication checkpoint signaling"/>
    <property type="evidence" value="ECO:0007669"/>
    <property type="project" value="TreeGrafter"/>
</dbReference>
<keyword evidence="5" id="KW-0539">Nucleus</keyword>
<evidence type="ECO:0000313" key="10">
    <source>
        <dbReference type="EMBL" id="KAK5951649.1"/>
    </source>
</evidence>
<dbReference type="InterPro" id="IPR036388">
    <property type="entry name" value="WH-like_DNA-bd_sf"/>
</dbReference>
<evidence type="ECO:0000256" key="8">
    <source>
        <dbReference type="SAM" id="MobiDB-lite"/>
    </source>
</evidence>
<keyword evidence="4" id="KW-0235">DNA replication</keyword>
<organism evidence="10 11">
    <name type="scientific">Knufia fluminis</name>
    <dbReference type="NCBI Taxonomy" id="191047"/>
    <lineage>
        <taxon>Eukaryota</taxon>
        <taxon>Fungi</taxon>
        <taxon>Dikarya</taxon>
        <taxon>Ascomycota</taxon>
        <taxon>Pezizomycotina</taxon>
        <taxon>Eurotiomycetes</taxon>
        <taxon>Chaetothyriomycetidae</taxon>
        <taxon>Chaetothyriales</taxon>
        <taxon>Trichomeriaceae</taxon>
        <taxon>Knufia</taxon>
    </lineage>
</organism>
<name>A0AAN8I4F8_9EURO</name>
<evidence type="ECO:0000256" key="3">
    <source>
        <dbReference type="ARBA" id="ARBA00022618"/>
    </source>
</evidence>
<dbReference type="InterPro" id="IPR003593">
    <property type="entry name" value="AAA+_ATPase"/>
</dbReference>
<dbReference type="GO" id="GO:0006270">
    <property type="term" value="P:DNA replication initiation"/>
    <property type="evidence" value="ECO:0007669"/>
    <property type="project" value="UniProtKB-UniRule"/>
</dbReference>
<evidence type="ECO:0000256" key="4">
    <source>
        <dbReference type="ARBA" id="ARBA00022705"/>
    </source>
</evidence>
<dbReference type="Gene3D" id="1.10.10.10">
    <property type="entry name" value="Winged helix-like DNA-binding domain superfamily/Winged helix DNA-binding domain"/>
    <property type="match status" value="1"/>
</dbReference>
<dbReference type="PIRSF" id="PIRSF001767">
    <property type="entry name" value="Cdc6"/>
    <property type="match status" value="1"/>
</dbReference>
<feature type="region of interest" description="Disordered" evidence="8">
    <location>
        <begin position="1"/>
        <end position="62"/>
    </location>
</feature>
<dbReference type="InterPro" id="IPR054425">
    <property type="entry name" value="Cdc6_ORC1-like_ATPase_lid"/>
</dbReference>
<feature type="domain" description="AAA+ ATPase" evidence="9">
    <location>
        <begin position="190"/>
        <end position="336"/>
    </location>
</feature>
<dbReference type="Gene3D" id="1.10.8.60">
    <property type="match status" value="1"/>
</dbReference>
<dbReference type="InterPro" id="IPR027417">
    <property type="entry name" value="P-loop_NTPase"/>
</dbReference>
<dbReference type="FunFam" id="3.40.50.300:FF:000547">
    <property type="entry name" value="Cell division control protein"/>
    <property type="match status" value="1"/>
</dbReference>
<dbReference type="PANTHER" id="PTHR10763:SF26">
    <property type="entry name" value="CELL DIVISION CONTROL PROTEIN 6 HOMOLOG"/>
    <property type="match status" value="1"/>
</dbReference>
<dbReference type="SUPFAM" id="SSF52540">
    <property type="entry name" value="P-loop containing nucleoside triphosphate hydrolases"/>
    <property type="match status" value="1"/>
</dbReference>
<accession>A0AAN8I4F8</accession>
<dbReference type="GO" id="GO:0005524">
    <property type="term" value="F:ATP binding"/>
    <property type="evidence" value="ECO:0007669"/>
    <property type="project" value="InterPro"/>
</dbReference>
<keyword evidence="3" id="KW-0132">Cell division</keyword>
<keyword evidence="6" id="KW-0131">Cell cycle</keyword>
<dbReference type="InterPro" id="IPR050311">
    <property type="entry name" value="ORC1/CDC6"/>
</dbReference>
<comment type="subcellular location">
    <subcellularLocation>
        <location evidence="1">Nucleus</location>
    </subcellularLocation>
</comment>
<dbReference type="AlphaFoldDB" id="A0AAN8I4F8"/>
<dbReference type="CDD" id="cd00009">
    <property type="entry name" value="AAA"/>
    <property type="match status" value="1"/>
</dbReference>
<dbReference type="SMART" id="SM00382">
    <property type="entry name" value="AAA"/>
    <property type="match status" value="1"/>
</dbReference>
<dbReference type="Proteomes" id="UP001316803">
    <property type="component" value="Unassembled WGS sequence"/>
</dbReference>
<feature type="region of interest" description="Disordered" evidence="8">
    <location>
        <begin position="83"/>
        <end position="109"/>
    </location>
</feature>
<comment type="similarity">
    <text evidence="2 7">Belongs to the CDC6/cdc18 family.</text>
</comment>
<evidence type="ECO:0000256" key="6">
    <source>
        <dbReference type="ARBA" id="ARBA00023306"/>
    </source>
</evidence>
<evidence type="ECO:0000256" key="7">
    <source>
        <dbReference type="PIRNR" id="PIRNR001767"/>
    </source>
</evidence>
<dbReference type="Gene3D" id="3.40.50.300">
    <property type="entry name" value="P-loop containing nucleotide triphosphate hydrolases"/>
    <property type="match status" value="1"/>
</dbReference>
<dbReference type="GO" id="GO:0016887">
    <property type="term" value="F:ATP hydrolysis activity"/>
    <property type="evidence" value="ECO:0007669"/>
    <property type="project" value="InterPro"/>
</dbReference>
<comment type="caution">
    <text evidence="10">The sequence shown here is derived from an EMBL/GenBank/DDBJ whole genome shotgun (WGS) entry which is preliminary data.</text>
</comment>
<keyword evidence="11" id="KW-1185">Reference proteome</keyword>
<dbReference type="InterPro" id="IPR016314">
    <property type="entry name" value="Cdc6/18"/>
</dbReference>
<evidence type="ECO:0000313" key="11">
    <source>
        <dbReference type="Proteomes" id="UP001316803"/>
    </source>
</evidence>
<dbReference type="GO" id="GO:0051301">
    <property type="term" value="P:cell division"/>
    <property type="evidence" value="ECO:0007669"/>
    <property type="project" value="UniProtKB-UniRule"/>
</dbReference>
<sequence>MAPSVLGKRTRNSEEVASAQPPRKRVTRSSTPRIFEDAEASQPAELHNAASTRARAARPQRTKCSILKSKVQKRVELDIELPDAPTSAPAEQDENCPPTYTPVSTPSANRFENVLDSTPSTPKHRVRVLGGLLTPRTPRTIDAISPRKQNVYAQARQLFTQSAAPAKLIGRESEREQVRTFIESAKATQCGGCTYISGPPGTGKSALVHEVLQDFEHDSQIQISIVNCVSLRTATEVYGKLVEDLCPKASANKTSAENQLRKLFTSKSGKTTHVVMLDEIDSLVDAECEILYNIFEWAMHPSSSLTLIGIANALDLTDRFLPRLKSKGLKPRLLPFLPYTAQQISKIISDKLRTLLPKDNTAAADYVPCLHPAAIQLCGKKIASQTGDLRKAFNLVRRAIDQVEKDNIAKQAQSSPSKNPLAELTNASIVSSPQLSYITAQLSFTAESAPRATIAHVARLASSIFNNGTISRLSGLNLQQKAVLCSIVNKETRRQERNPFMTPTKSSNKAPSVAELFTKYTSLCKRDDGLLQPLKDTEFRDVVASLETLGLVHESKARSSSILTPSSSSRSGRNNDERLIVSAVAEKEMRESLNGAGADLLRRLLDEQ</sequence>
<dbReference type="InterPro" id="IPR015163">
    <property type="entry name" value="Cdc6_C"/>
</dbReference>
<dbReference type="EMBL" id="JAKLMC020000019">
    <property type="protein sequence ID" value="KAK5951649.1"/>
    <property type="molecule type" value="Genomic_DNA"/>
</dbReference>
<dbReference type="Pfam" id="PF09079">
    <property type="entry name" value="WHD_Cdc6"/>
    <property type="match status" value="1"/>
</dbReference>
<evidence type="ECO:0000259" key="9">
    <source>
        <dbReference type="SMART" id="SM00382"/>
    </source>
</evidence>
<evidence type="ECO:0000256" key="1">
    <source>
        <dbReference type="ARBA" id="ARBA00004123"/>
    </source>
</evidence>
<dbReference type="GO" id="GO:0003688">
    <property type="term" value="F:DNA replication origin binding"/>
    <property type="evidence" value="ECO:0007669"/>
    <property type="project" value="TreeGrafter"/>
</dbReference>
<gene>
    <name evidence="10" type="primary">CDC6</name>
    <name evidence="10" type="ORF">OHC33_007328</name>
</gene>
<evidence type="ECO:0000256" key="2">
    <source>
        <dbReference type="ARBA" id="ARBA00006184"/>
    </source>
</evidence>
<dbReference type="InterPro" id="IPR003959">
    <property type="entry name" value="ATPase_AAA_core"/>
</dbReference>
<dbReference type="GO" id="GO:0005634">
    <property type="term" value="C:nucleus"/>
    <property type="evidence" value="ECO:0007669"/>
    <property type="project" value="UniProtKB-SubCell"/>
</dbReference>
<protein>
    <recommendedName>
        <fullName evidence="7">Cell division control protein</fullName>
    </recommendedName>
</protein>
<dbReference type="Pfam" id="PF00004">
    <property type="entry name" value="AAA"/>
    <property type="match status" value="1"/>
</dbReference>
<reference evidence="10 11" key="1">
    <citation type="submission" date="2022-12" db="EMBL/GenBank/DDBJ databases">
        <title>Genomic features and morphological characterization of a novel Knufia sp. strain isolated from spacecraft assembly facility.</title>
        <authorList>
            <person name="Teixeira M."/>
            <person name="Chander A.M."/>
            <person name="Stajich J.E."/>
            <person name="Venkateswaran K."/>
        </authorList>
    </citation>
    <scope>NUCLEOTIDE SEQUENCE [LARGE SCALE GENOMIC DNA]</scope>
    <source>
        <strain evidence="10 11">FJI-L2-BK-P2</strain>
    </source>
</reference>